<keyword evidence="2" id="KW-1185">Reference proteome</keyword>
<reference evidence="2" key="1">
    <citation type="journal article" date="2019" name="Int. J. Syst. Evol. Microbiol.">
        <title>The Global Catalogue of Microorganisms (GCM) 10K type strain sequencing project: providing services to taxonomists for standard genome sequencing and annotation.</title>
        <authorList>
            <consortium name="The Broad Institute Genomics Platform"/>
            <consortium name="The Broad Institute Genome Sequencing Center for Infectious Disease"/>
            <person name="Wu L."/>
            <person name="Ma J."/>
        </authorList>
    </citation>
    <scope>NUCLEOTIDE SEQUENCE [LARGE SCALE GENOMIC DNA]</scope>
    <source>
        <strain evidence="2">JCM 17808</strain>
    </source>
</reference>
<name>A0ABP8J3I9_9MICO</name>
<accession>A0ABP8J3I9</accession>
<gene>
    <name evidence="1" type="ORF">GCM10023167_05100</name>
</gene>
<evidence type="ECO:0000313" key="2">
    <source>
        <dbReference type="Proteomes" id="UP001500642"/>
    </source>
</evidence>
<dbReference type="Proteomes" id="UP001500642">
    <property type="component" value="Unassembled WGS sequence"/>
</dbReference>
<sequence>MGMTSVCMNEPPVLATASAAMRRQVPRGSAGAGSVRSWAMFHRLRSFVFRSWSAARPLVVCGPGLMRRTVDVGPCNITDSAGAAWAGVHGWNWAGARARIRLDSRTLVR</sequence>
<comment type="caution">
    <text evidence="1">The sequence shown here is derived from an EMBL/GenBank/DDBJ whole genome shotgun (WGS) entry which is preliminary data.</text>
</comment>
<organism evidence="1 2">
    <name type="scientific">Brevibacterium pityocampae</name>
    <dbReference type="NCBI Taxonomy" id="506594"/>
    <lineage>
        <taxon>Bacteria</taxon>
        <taxon>Bacillati</taxon>
        <taxon>Actinomycetota</taxon>
        <taxon>Actinomycetes</taxon>
        <taxon>Micrococcales</taxon>
        <taxon>Brevibacteriaceae</taxon>
        <taxon>Brevibacterium</taxon>
    </lineage>
</organism>
<protein>
    <submittedName>
        <fullName evidence="1">Uncharacterized protein</fullName>
    </submittedName>
</protein>
<evidence type="ECO:0000313" key="1">
    <source>
        <dbReference type="EMBL" id="GAA4384415.1"/>
    </source>
</evidence>
<proteinExistence type="predicted"/>
<dbReference type="EMBL" id="BAABGL010000002">
    <property type="protein sequence ID" value="GAA4384415.1"/>
    <property type="molecule type" value="Genomic_DNA"/>
</dbReference>